<keyword evidence="1" id="KW-0732">Signal</keyword>
<dbReference type="EMBL" id="JAHRIQ010047122">
    <property type="protein sequence ID" value="MEQ2236252.1"/>
    <property type="molecule type" value="Genomic_DNA"/>
</dbReference>
<proteinExistence type="predicted"/>
<dbReference type="Proteomes" id="UP001482620">
    <property type="component" value="Unassembled WGS sequence"/>
</dbReference>
<evidence type="ECO:0000313" key="3">
    <source>
        <dbReference type="Proteomes" id="UP001482620"/>
    </source>
</evidence>
<feature type="chain" id="PRO_5047025403" evidence="1">
    <location>
        <begin position="22"/>
        <end position="99"/>
    </location>
</feature>
<feature type="signal peptide" evidence="1">
    <location>
        <begin position="1"/>
        <end position="21"/>
    </location>
</feature>
<reference evidence="2 3" key="1">
    <citation type="submission" date="2021-06" db="EMBL/GenBank/DDBJ databases">
        <authorList>
            <person name="Palmer J.M."/>
        </authorList>
    </citation>
    <scope>NUCLEOTIDE SEQUENCE [LARGE SCALE GENOMIC DNA]</scope>
    <source>
        <strain evidence="3">if_2019</strain>
        <tissue evidence="2">Muscle</tissue>
    </source>
</reference>
<keyword evidence="3" id="KW-1185">Reference proteome</keyword>
<evidence type="ECO:0000313" key="2">
    <source>
        <dbReference type="EMBL" id="MEQ2236252.1"/>
    </source>
</evidence>
<accession>A0ABV0TTL0</accession>
<gene>
    <name evidence="2" type="ORF">ILYODFUR_010667</name>
</gene>
<sequence>MMQTFSFTPAVLLLLQIPSHAPSPSVDLLLQLYTKKEPRADPRAIYHCYLTPHRSLTVLVHVLHRPHIQNKLEDLKLLTGGSMKEVLQAGGTQGSYTPS</sequence>
<organism evidence="2 3">
    <name type="scientific">Ilyodon furcidens</name>
    <name type="common">goldbreast splitfin</name>
    <dbReference type="NCBI Taxonomy" id="33524"/>
    <lineage>
        <taxon>Eukaryota</taxon>
        <taxon>Metazoa</taxon>
        <taxon>Chordata</taxon>
        <taxon>Craniata</taxon>
        <taxon>Vertebrata</taxon>
        <taxon>Euteleostomi</taxon>
        <taxon>Actinopterygii</taxon>
        <taxon>Neopterygii</taxon>
        <taxon>Teleostei</taxon>
        <taxon>Neoteleostei</taxon>
        <taxon>Acanthomorphata</taxon>
        <taxon>Ovalentaria</taxon>
        <taxon>Atherinomorphae</taxon>
        <taxon>Cyprinodontiformes</taxon>
        <taxon>Goodeidae</taxon>
        <taxon>Ilyodon</taxon>
    </lineage>
</organism>
<protein>
    <submittedName>
        <fullName evidence="2">Uncharacterized protein</fullName>
    </submittedName>
</protein>
<comment type="caution">
    <text evidence="2">The sequence shown here is derived from an EMBL/GenBank/DDBJ whole genome shotgun (WGS) entry which is preliminary data.</text>
</comment>
<evidence type="ECO:0000256" key="1">
    <source>
        <dbReference type="SAM" id="SignalP"/>
    </source>
</evidence>
<name>A0ABV0TTL0_9TELE</name>